<accession>A0ABT8WX15</accession>
<dbReference type="InterPro" id="IPR011050">
    <property type="entry name" value="Pectin_lyase_fold/virulence"/>
</dbReference>
<keyword evidence="1" id="KW-0732">Signal</keyword>
<dbReference type="Gene3D" id="2.160.20.10">
    <property type="entry name" value="Single-stranded right-handed beta-helix, Pectin lyase-like"/>
    <property type="match status" value="1"/>
</dbReference>
<evidence type="ECO:0000313" key="4">
    <source>
        <dbReference type="Proteomes" id="UP001176891"/>
    </source>
</evidence>
<sequence length="501" mass="54014">MSTVFIFMTINTFAQIDNEANFYTPIANANYNRDLVADYGADNNFATDDSTVLQSAIDDINANGGGILTIPAGNYSISEINLKSNVHLDMDDDAVIRPSLRSNQSNYAIFNLGDITAPIQNISITSSSGNRFRVDLTQNNNPNVIVVKCRKVTNFLISSFNVDDSLTKFSAVTFGGDFFSSVYTYPENGIVKDIDIQNAQYGYGVVQTQSAENVLFKNLSATGGATLRFETGATGLNDLQGDNLPPGETKVGGLDNMVGRNISCTNGNSAVMLSPHAVHNGSVDVEGVTSVSSGFAVRVEGGFIASKYDQTINLTDGTFDYVRIKDVTATYGNTAELKSKHFKFYPPEISNPTTISSYDPKVYIGPSIAGLVVEGNYLCNGNTQTVFIEAPIVANGFIYQPTAIVPSENETISCGSLTIGENELKTAFELFPNPTSTYVNMRSSVNGHVSILDARGALLKTVSAIKKSKAEKLDLSGLSSGLYFLQLKSENEIHVKKFIIK</sequence>
<gene>
    <name evidence="3" type="ORF">Q4Q39_02300</name>
</gene>
<dbReference type="SUPFAM" id="SSF51126">
    <property type="entry name" value="Pectin lyase-like"/>
    <property type="match status" value="1"/>
</dbReference>
<dbReference type="Proteomes" id="UP001176891">
    <property type="component" value="Unassembled WGS sequence"/>
</dbReference>
<evidence type="ECO:0000256" key="1">
    <source>
        <dbReference type="ARBA" id="ARBA00022729"/>
    </source>
</evidence>
<name>A0ABT8WX15_9FLAO</name>
<comment type="caution">
    <text evidence="3">The sequence shown here is derived from an EMBL/GenBank/DDBJ whole genome shotgun (WGS) entry which is preliminary data.</text>
</comment>
<reference evidence="3" key="1">
    <citation type="submission" date="2023-07" db="EMBL/GenBank/DDBJ databases">
        <title>Two novel species in the genus Flavivirga.</title>
        <authorList>
            <person name="Kwon K."/>
        </authorList>
    </citation>
    <scope>NUCLEOTIDE SEQUENCE</scope>
    <source>
        <strain evidence="3">KACC 14157</strain>
    </source>
</reference>
<keyword evidence="4" id="KW-1185">Reference proteome</keyword>
<dbReference type="EMBL" id="JAUOEM010000001">
    <property type="protein sequence ID" value="MDO5986224.1"/>
    <property type="molecule type" value="Genomic_DNA"/>
</dbReference>
<evidence type="ECO:0000313" key="3">
    <source>
        <dbReference type="EMBL" id="MDO5986224.1"/>
    </source>
</evidence>
<dbReference type="InterPro" id="IPR012334">
    <property type="entry name" value="Pectin_lyas_fold"/>
</dbReference>
<dbReference type="InterPro" id="IPR026444">
    <property type="entry name" value="Secre_tail"/>
</dbReference>
<dbReference type="NCBIfam" id="TIGR04183">
    <property type="entry name" value="Por_Secre_tail"/>
    <property type="match status" value="1"/>
</dbReference>
<feature type="domain" description="Secretion system C-terminal sorting" evidence="2">
    <location>
        <begin position="430"/>
        <end position="500"/>
    </location>
</feature>
<dbReference type="RefSeq" id="WP_303280745.1">
    <property type="nucleotide sequence ID" value="NZ_BAABCZ010000016.1"/>
</dbReference>
<proteinExistence type="predicted"/>
<dbReference type="Pfam" id="PF18962">
    <property type="entry name" value="Por_Secre_tail"/>
    <property type="match status" value="1"/>
</dbReference>
<evidence type="ECO:0000259" key="2">
    <source>
        <dbReference type="Pfam" id="PF18962"/>
    </source>
</evidence>
<organism evidence="3 4">
    <name type="scientific">Flavivirga amylovorans</name>
    <dbReference type="NCBI Taxonomy" id="870486"/>
    <lineage>
        <taxon>Bacteria</taxon>
        <taxon>Pseudomonadati</taxon>
        <taxon>Bacteroidota</taxon>
        <taxon>Flavobacteriia</taxon>
        <taxon>Flavobacteriales</taxon>
        <taxon>Flavobacteriaceae</taxon>
        <taxon>Flavivirga</taxon>
    </lineage>
</organism>
<protein>
    <submittedName>
        <fullName evidence="3">T9SS type A sorting domain-containing protein</fullName>
    </submittedName>
</protein>